<proteinExistence type="predicted"/>
<evidence type="ECO:0000313" key="2">
    <source>
        <dbReference type="EMBL" id="CDW21257.1"/>
    </source>
</evidence>
<accession>A0A0K2T714</accession>
<sequence length="32" mass="3653">MIYTSILTLKPKNGSMAGLQERGTTYWKGFFL</sequence>
<evidence type="ECO:0000313" key="1">
    <source>
        <dbReference type="EMBL" id="CDW21256.1"/>
    </source>
</evidence>
<dbReference type="EMBL" id="HACA01003896">
    <property type="protein sequence ID" value="CDW21257.1"/>
    <property type="molecule type" value="Transcribed_RNA"/>
</dbReference>
<dbReference type="EMBL" id="HACA01003895">
    <property type="protein sequence ID" value="CDW21256.1"/>
    <property type="molecule type" value="Transcribed_RNA"/>
</dbReference>
<organism evidence="1">
    <name type="scientific">Lepeophtheirus salmonis</name>
    <name type="common">Salmon louse</name>
    <name type="synonym">Caligus salmonis</name>
    <dbReference type="NCBI Taxonomy" id="72036"/>
    <lineage>
        <taxon>Eukaryota</taxon>
        <taxon>Metazoa</taxon>
        <taxon>Ecdysozoa</taxon>
        <taxon>Arthropoda</taxon>
        <taxon>Crustacea</taxon>
        <taxon>Multicrustacea</taxon>
        <taxon>Hexanauplia</taxon>
        <taxon>Copepoda</taxon>
        <taxon>Siphonostomatoida</taxon>
        <taxon>Caligidae</taxon>
        <taxon>Lepeophtheirus</taxon>
    </lineage>
</organism>
<name>A0A0K2T714_LEPSM</name>
<reference evidence="1" key="1">
    <citation type="submission" date="2014-05" db="EMBL/GenBank/DDBJ databases">
        <authorList>
            <person name="Chronopoulou M."/>
        </authorList>
    </citation>
    <scope>NUCLEOTIDE SEQUENCE</scope>
    <source>
        <tissue evidence="1">Whole organism</tissue>
    </source>
</reference>
<dbReference type="AlphaFoldDB" id="A0A0K2T714"/>
<protein>
    <submittedName>
        <fullName evidence="2">Putative LOC100903547 [Metaseiulus occidentalis]</fullName>
    </submittedName>
</protein>